<keyword evidence="3" id="KW-1003">Cell membrane</keyword>
<evidence type="ECO:0000313" key="9">
    <source>
        <dbReference type="EMBL" id="AEC01698.1"/>
    </source>
</evidence>
<accession>F4GIJ0</accession>
<keyword evidence="3" id="KW-0472">Membrane</keyword>
<dbReference type="RefSeq" id="WP_013739094.1">
    <property type="nucleotide sequence ID" value="NC_015436.1"/>
</dbReference>
<dbReference type="InterPro" id="IPR046342">
    <property type="entry name" value="CBS_dom_sf"/>
</dbReference>
<dbReference type="KEGG" id="scc:Spico_0470"/>
<dbReference type="eggNOG" id="COG1253">
    <property type="taxonomic scope" value="Bacteria"/>
</dbReference>
<keyword evidence="10" id="KW-1185">Reference proteome</keyword>
<dbReference type="InterPro" id="IPR036318">
    <property type="entry name" value="FAD-bd_PCMH-like_sf"/>
</dbReference>
<comment type="similarity">
    <text evidence="2">Belongs to the UPF0053 family.</text>
</comment>
<feature type="region of interest" description="Disordered" evidence="7">
    <location>
        <begin position="1"/>
        <end position="32"/>
    </location>
</feature>
<comment type="subcellular location">
    <subcellularLocation>
        <location evidence="1">Cell membrane</location>
        <topology evidence="1">Multi-pass membrane protein</topology>
    </subcellularLocation>
</comment>
<dbReference type="EMBL" id="CP002659">
    <property type="protein sequence ID" value="AEC01698.1"/>
    <property type="molecule type" value="Genomic_DNA"/>
</dbReference>
<evidence type="ECO:0000256" key="2">
    <source>
        <dbReference type="ARBA" id="ARBA00006337"/>
    </source>
</evidence>
<evidence type="ECO:0000256" key="3">
    <source>
        <dbReference type="ARBA" id="ARBA00022475"/>
    </source>
</evidence>
<evidence type="ECO:0000256" key="6">
    <source>
        <dbReference type="PROSITE-ProRule" id="PRU00703"/>
    </source>
</evidence>
<dbReference type="Proteomes" id="UP000007939">
    <property type="component" value="Chromosome"/>
</dbReference>
<reference evidence="9 10" key="2">
    <citation type="journal article" date="2012" name="Stand. Genomic Sci.">
        <title>Complete genome sequence of the termite hindgut bacterium Spirochaeta coccoides type strain (SPN1(T)), reclassification in the genus Sphaerochaeta as Sphaerochaeta coccoides comb. nov. and emendations of the family Spirochaetaceae and the genus Sphaerochaeta.</title>
        <authorList>
            <person name="Abt B."/>
            <person name="Han C."/>
            <person name="Scheuner C."/>
            <person name="Lu M."/>
            <person name="Lapidus A."/>
            <person name="Nolan M."/>
            <person name="Lucas S."/>
            <person name="Hammon N."/>
            <person name="Deshpande S."/>
            <person name="Cheng J.F."/>
            <person name="Tapia R."/>
            <person name="Goodwin L.A."/>
            <person name="Pitluck S."/>
            <person name="Liolios K."/>
            <person name="Pagani I."/>
            <person name="Ivanova N."/>
            <person name="Mavromatis K."/>
            <person name="Mikhailova N."/>
            <person name="Huntemann M."/>
            <person name="Pati A."/>
            <person name="Chen A."/>
            <person name="Palaniappan K."/>
            <person name="Land M."/>
            <person name="Hauser L."/>
            <person name="Brambilla E.M."/>
            <person name="Rohde M."/>
            <person name="Spring S."/>
            <person name="Gronow S."/>
            <person name="Goker M."/>
            <person name="Woyke T."/>
            <person name="Bristow J."/>
            <person name="Eisen J.A."/>
            <person name="Markowitz V."/>
            <person name="Hugenholtz P."/>
            <person name="Kyrpides N.C."/>
            <person name="Klenk H.P."/>
            <person name="Detter J.C."/>
        </authorList>
    </citation>
    <scope>NUCLEOTIDE SEQUENCE [LARGE SCALE GENOMIC DNA]</scope>
    <source>
        <strain evidence="10">ATCC BAA-1237 / DSM 17374 / SPN1</strain>
    </source>
</reference>
<dbReference type="PROSITE" id="PS51371">
    <property type="entry name" value="CBS"/>
    <property type="match status" value="2"/>
</dbReference>
<dbReference type="Pfam" id="PF00571">
    <property type="entry name" value="CBS"/>
    <property type="match status" value="2"/>
</dbReference>
<dbReference type="InterPro" id="IPR005170">
    <property type="entry name" value="Transptr-assoc_dom"/>
</dbReference>
<dbReference type="InterPro" id="IPR016169">
    <property type="entry name" value="FAD-bd_PCMH_sub2"/>
</dbReference>
<dbReference type="Pfam" id="PF03471">
    <property type="entry name" value="CorC_HlyC"/>
    <property type="match status" value="1"/>
</dbReference>
<dbReference type="SUPFAM" id="SSF54631">
    <property type="entry name" value="CBS-domain pair"/>
    <property type="match status" value="1"/>
</dbReference>
<dbReference type="GO" id="GO:0005886">
    <property type="term" value="C:plasma membrane"/>
    <property type="evidence" value="ECO:0007669"/>
    <property type="project" value="UniProtKB-SubCell"/>
</dbReference>
<dbReference type="GO" id="GO:0050660">
    <property type="term" value="F:flavin adenine dinucleotide binding"/>
    <property type="evidence" value="ECO:0007669"/>
    <property type="project" value="InterPro"/>
</dbReference>
<dbReference type="AlphaFoldDB" id="F4GIJ0"/>
<evidence type="ECO:0000313" key="10">
    <source>
        <dbReference type="Proteomes" id="UP000007939"/>
    </source>
</evidence>
<dbReference type="InterPro" id="IPR000644">
    <property type="entry name" value="CBS_dom"/>
</dbReference>
<evidence type="ECO:0000259" key="8">
    <source>
        <dbReference type="PROSITE" id="PS51371"/>
    </source>
</evidence>
<evidence type="ECO:0000256" key="7">
    <source>
        <dbReference type="SAM" id="MobiDB-lite"/>
    </source>
</evidence>
<dbReference type="SUPFAM" id="SSF56176">
    <property type="entry name" value="FAD-binding/transporter-associated domain-like"/>
    <property type="match status" value="1"/>
</dbReference>
<sequence length="260" mass="29093">MFGAIKALFGKEKSEENDGSDQSEEPSSREEQRDMIEGIAELAQKTVKEIMVPRVDVQFVAIDASLDDIYDLLAEQGYSRYPVYSTSPDNVVGVLYIKDVLKRDIAQDFNVGRMMRPPFFVPETKRLDVLLREFRRKRVHMAIAIDEYGGVSGVVCMEDILEVIVGNIQDEYDDEEEEVIALSPGIWSCDGRSSLEDVNDITGLEFPDNEAETIGGYVFELFGRVPLAGETASDGKADFVVENVSGNKIERVRIVVKYGD</sequence>
<dbReference type="CDD" id="cd04590">
    <property type="entry name" value="CBS_pair_CorC_HlyC_assoc"/>
    <property type="match status" value="1"/>
</dbReference>
<reference evidence="10" key="1">
    <citation type="submission" date="2011-04" db="EMBL/GenBank/DDBJ databases">
        <title>The complete genome of Spirochaeta coccoides DSM 17374.</title>
        <authorList>
            <person name="Lucas S."/>
            <person name="Copeland A."/>
            <person name="Lapidus A."/>
            <person name="Bruce D."/>
            <person name="Goodwin L."/>
            <person name="Pitluck S."/>
            <person name="Peters L."/>
            <person name="Kyrpides N."/>
            <person name="Mavromatis K."/>
            <person name="Pagani I."/>
            <person name="Ivanova N."/>
            <person name="Ovchinnikova G."/>
            <person name="Lu M."/>
            <person name="Detter J.C."/>
            <person name="Tapia R."/>
            <person name="Han C."/>
            <person name="Land M."/>
            <person name="Hauser L."/>
            <person name="Markowitz V."/>
            <person name="Cheng J.-F."/>
            <person name="Hugenholtz P."/>
            <person name="Woyke T."/>
            <person name="Wu D."/>
            <person name="Spring S."/>
            <person name="Schroeder M."/>
            <person name="Brambilla E."/>
            <person name="Klenk H.-P."/>
            <person name="Eisen J.A."/>
        </authorList>
    </citation>
    <scope>NUCLEOTIDE SEQUENCE [LARGE SCALE GENOMIC DNA]</scope>
    <source>
        <strain evidence="10">ATCC BAA-1237 / DSM 17374 / SPN1</strain>
    </source>
</reference>
<dbReference type="Gene3D" id="3.10.580.10">
    <property type="entry name" value="CBS-domain"/>
    <property type="match status" value="1"/>
</dbReference>
<dbReference type="STRING" id="760011.Spico_0470"/>
<protein>
    <submittedName>
        <fullName evidence="9">CBS domain containing protein</fullName>
    </submittedName>
</protein>
<proteinExistence type="inferred from homology"/>
<dbReference type="FunFam" id="3.10.580.10:FF:000002">
    <property type="entry name" value="Magnesium/cobalt efflux protein CorC"/>
    <property type="match status" value="1"/>
</dbReference>
<dbReference type="SMART" id="SM01091">
    <property type="entry name" value="CorC_HlyC"/>
    <property type="match status" value="1"/>
</dbReference>
<name>F4GIJ0_PARC1</name>
<evidence type="ECO:0000256" key="5">
    <source>
        <dbReference type="ARBA" id="ARBA00023122"/>
    </source>
</evidence>
<feature type="domain" description="CBS" evidence="8">
    <location>
        <begin position="114"/>
        <end position="171"/>
    </location>
</feature>
<evidence type="ECO:0000256" key="1">
    <source>
        <dbReference type="ARBA" id="ARBA00004651"/>
    </source>
</evidence>
<dbReference type="HOGENOM" id="CLU_015237_3_0_12"/>
<keyword evidence="5 6" id="KW-0129">CBS domain</keyword>
<evidence type="ECO:0000256" key="4">
    <source>
        <dbReference type="ARBA" id="ARBA00022737"/>
    </source>
</evidence>
<dbReference type="InterPro" id="IPR044751">
    <property type="entry name" value="Ion_transp-like_CBS"/>
</dbReference>
<feature type="domain" description="CBS" evidence="8">
    <location>
        <begin position="51"/>
        <end position="111"/>
    </location>
</feature>
<organism evidence="9 10">
    <name type="scientific">Parasphaerochaeta coccoides (strain ATCC BAA-1237 / DSM 17374 / SPN1)</name>
    <name type="common">Sphaerochaeta coccoides</name>
    <dbReference type="NCBI Taxonomy" id="760011"/>
    <lineage>
        <taxon>Bacteria</taxon>
        <taxon>Pseudomonadati</taxon>
        <taxon>Spirochaetota</taxon>
        <taxon>Spirochaetia</taxon>
        <taxon>Spirochaetales</taxon>
        <taxon>Sphaerochaetaceae</taxon>
        <taxon>Parasphaerochaeta</taxon>
    </lineage>
</organism>
<dbReference type="PANTHER" id="PTHR22777">
    <property type="entry name" value="HEMOLYSIN-RELATED"/>
    <property type="match status" value="1"/>
</dbReference>
<gene>
    <name evidence="9" type="ordered locus">Spico_0470</name>
</gene>
<dbReference type="PANTHER" id="PTHR22777:SF32">
    <property type="entry name" value="UPF0053 INNER MEMBRANE PROTEIN YFJD"/>
    <property type="match status" value="1"/>
</dbReference>
<keyword evidence="4" id="KW-0677">Repeat</keyword>
<dbReference type="SMART" id="SM00116">
    <property type="entry name" value="CBS"/>
    <property type="match status" value="2"/>
</dbReference>
<dbReference type="Gene3D" id="3.30.465.10">
    <property type="match status" value="1"/>
</dbReference>